<dbReference type="PANTHER" id="PTHR31845">
    <property type="entry name" value="FINGER DOMAIN PROTEIN, PUTATIVE-RELATED"/>
    <property type="match status" value="1"/>
</dbReference>
<dbReference type="GeneID" id="70138489"/>
<evidence type="ECO:0000256" key="3">
    <source>
        <dbReference type="ARBA" id="ARBA00023125"/>
    </source>
</evidence>
<keyword evidence="5" id="KW-0539">Nucleus</keyword>
<reference evidence="8" key="1">
    <citation type="journal article" date="2021" name="Nat. Commun.">
        <title>Genetic determinants of endophytism in the Arabidopsis root mycobiome.</title>
        <authorList>
            <person name="Mesny F."/>
            <person name="Miyauchi S."/>
            <person name="Thiergart T."/>
            <person name="Pickel B."/>
            <person name="Atanasova L."/>
            <person name="Karlsson M."/>
            <person name="Huettel B."/>
            <person name="Barry K.W."/>
            <person name="Haridas S."/>
            <person name="Chen C."/>
            <person name="Bauer D."/>
            <person name="Andreopoulos W."/>
            <person name="Pangilinan J."/>
            <person name="LaButti K."/>
            <person name="Riley R."/>
            <person name="Lipzen A."/>
            <person name="Clum A."/>
            <person name="Drula E."/>
            <person name="Henrissat B."/>
            <person name="Kohler A."/>
            <person name="Grigoriev I.V."/>
            <person name="Martin F.M."/>
            <person name="Hacquard S."/>
        </authorList>
    </citation>
    <scope>NUCLEOTIDE SEQUENCE</scope>
    <source>
        <strain evidence="8">MPI-SDFR-AT-0073</strain>
    </source>
</reference>
<dbReference type="SUPFAM" id="SSF57701">
    <property type="entry name" value="Zn2/Cys6 DNA-binding domain"/>
    <property type="match status" value="1"/>
</dbReference>
<evidence type="ECO:0000256" key="1">
    <source>
        <dbReference type="ARBA" id="ARBA00004123"/>
    </source>
</evidence>
<dbReference type="GO" id="GO:0000981">
    <property type="term" value="F:DNA-binding transcription factor activity, RNA polymerase II-specific"/>
    <property type="evidence" value="ECO:0007669"/>
    <property type="project" value="InterPro"/>
</dbReference>
<feature type="compositionally biased region" description="Polar residues" evidence="7">
    <location>
        <begin position="14"/>
        <end position="25"/>
    </location>
</feature>
<comment type="caution">
    <text evidence="8">The sequence shown here is derived from an EMBL/GenBank/DDBJ whole genome shotgun (WGS) entry which is preliminary data.</text>
</comment>
<protein>
    <recommendedName>
        <fullName evidence="10">Zn(2)-C6 fungal-type domain-containing protein</fullName>
    </recommendedName>
</protein>
<gene>
    <name evidence="8" type="ORF">BKA67DRAFT_99505</name>
</gene>
<sequence length="199" mass="22732">MSDDQSRPPKRSSHNASTEDGASTESQRKRRRRVISCQSCQRSKTRCELAPGVQSCRRCQNLRLICSLRENNFVPESTVADNRTQSLEQRLHNQEERLLELMDLVKDLQKGITQSQSVSDISNLSRSKRFDYRLSTEPRDVEEISDLATLVSHSSPIVVLREIGQRYYGSRRQALDSATLNLVSSGMIDRKFEEDMVAL</sequence>
<dbReference type="InterPro" id="IPR036864">
    <property type="entry name" value="Zn2-C6_fun-type_DNA-bd_sf"/>
</dbReference>
<evidence type="ECO:0008006" key="10">
    <source>
        <dbReference type="Google" id="ProtNLM"/>
    </source>
</evidence>
<keyword evidence="6" id="KW-0175">Coiled coil</keyword>
<dbReference type="AlphaFoldDB" id="A0A9P8UC69"/>
<dbReference type="GO" id="GO:0000976">
    <property type="term" value="F:transcription cis-regulatory region binding"/>
    <property type="evidence" value="ECO:0007669"/>
    <property type="project" value="TreeGrafter"/>
</dbReference>
<dbReference type="EMBL" id="JAGPXC010000010">
    <property type="protein sequence ID" value="KAH6646341.1"/>
    <property type="molecule type" value="Genomic_DNA"/>
</dbReference>
<evidence type="ECO:0000313" key="9">
    <source>
        <dbReference type="Proteomes" id="UP000758603"/>
    </source>
</evidence>
<evidence type="ECO:0000256" key="2">
    <source>
        <dbReference type="ARBA" id="ARBA00023015"/>
    </source>
</evidence>
<dbReference type="GO" id="GO:0005634">
    <property type="term" value="C:nucleus"/>
    <property type="evidence" value="ECO:0007669"/>
    <property type="project" value="UniProtKB-SubCell"/>
</dbReference>
<evidence type="ECO:0000256" key="4">
    <source>
        <dbReference type="ARBA" id="ARBA00023163"/>
    </source>
</evidence>
<proteinExistence type="predicted"/>
<dbReference type="PANTHER" id="PTHR31845:SF17">
    <property type="entry name" value="ZN(II)2CYS6 TRANSCRIPTION FACTOR (EUROFUNG)"/>
    <property type="match status" value="1"/>
</dbReference>
<keyword evidence="9" id="KW-1185">Reference proteome</keyword>
<keyword evidence="2" id="KW-0805">Transcription regulation</keyword>
<evidence type="ECO:0000313" key="8">
    <source>
        <dbReference type="EMBL" id="KAH6646341.1"/>
    </source>
</evidence>
<name>A0A9P8UC69_9PEZI</name>
<comment type="subcellular location">
    <subcellularLocation>
        <location evidence="1">Nucleus</location>
    </subcellularLocation>
</comment>
<dbReference type="GO" id="GO:0008270">
    <property type="term" value="F:zinc ion binding"/>
    <property type="evidence" value="ECO:0007669"/>
    <property type="project" value="InterPro"/>
</dbReference>
<keyword evidence="4" id="KW-0804">Transcription</keyword>
<evidence type="ECO:0000256" key="5">
    <source>
        <dbReference type="ARBA" id="ARBA00023242"/>
    </source>
</evidence>
<evidence type="ECO:0000256" key="7">
    <source>
        <dbReference type="SAM" id="MobiDB-lite"/>
    </source>
</evidence>
<dbReference type="Proteomes" id="UP000758603">
    <property type="component" value="Unassembled WGS sequence"/>
</dbReference>
<dbReference type="InterPro" id="IPR051089">
    <property type="entry name" value="prtT"/>
</dbReference>
<dbReference type="OrthoDB" id="2595934at2759"/>
<evidence type="ECO:0000256" key="6">
    <source>
        <dbReference type="SAM" id="Coils"/>
    </source>
</evidence>
<organism evidence="8 9">
    <name type="scientific">Truncatella angustata</name>
    <dbReference type="NCBI Taxonomy" id="152316"/>
    <lineage>
        <taxon>Eukaryota</taxon>
        <taxon>Fungi</taxon>
        <taxon>Dikarya</taxon>
        <taxon>Ascomycota</taxon>
        <taxon>Pezizomycotina</taxon>
        <taxon>Sordariomycetes</taxon>
        <taxon>Xylariomycetidae</taxon>
        <taxon>Amphisphaeriales</taxon>
        <taxon>Sporocadaceae</taxon>
        <taxon>Truncatella</taxon>
    </lineage>
</organism>
<feature type="region of interest" description="Disordered" evidence="7">
    <location>
        <begin position="1"/>
        <end position="30"/>
    </location>
</feature>
<dbReference type="Gene3D" id="4.10.240.10">
    <property type="entry name" value="Zn(2)-C6 fungal-type DNA-binding domain"/>
    <property type="match status" value="1"/>
</dbReference>
<keyword evidence="3" id="KW-0238">DNA-binding</keyword>
<feature type="coiled-coil region" evidence="6">
    <location>
        <begin position="84"/>
        <end position="111"/>
    </location>
</feature>
<accession>A0A9P8UC69</accession>
<dbReference type="RefSeq" id="XP_045952855.1">
    <property type="nucleotide sequence ID" value="XM_046109598.1"/>
</dbReference>